<keyword evidence="2" id="KW-1185">Reference proteome</keyword>
<organism evidence="1 2">
    <name type="scientific">Streptomyces alanosinicus</name>
    <dbReference type="NCBI Taxonomy" id="68171"/>
    <lineage>
        <taxon>Bacteria</taxon>
        <taxon>Bacillati</taxon>
        <taxon>Actinomycetota</taxon>
        <taxon>Actinomycetes</taxon>
        <taxon>Kitasatosporales</taxon>
        <taxon>Streptomycetaceae</taxon>
        <taxon>Streptomyces</taxon>
    </lineage>
</organism>
<evidence type="ECO:0000313" key="1">
    <source>
        <dbReference type="EMBL" id="GHE11983.1"/>
    </source>
</evidence>
<comment type="caution">
    <text evidence="1">The sequence shown here is derived from an EMBL/GenBank/DDBJ whole genome shotgun (WGS) entry which is preliminary data.</text>
</comment>
<reference evidence="1" key="2">
    <citation type="submission" date="2020-09" db="EMBL/GenBank/DDBJ databases">
        <authorList>
            <person name="Sun Q."/>
            <person name="Ohkuma M."/>
        </authorList>
    </citation>
    <scope>NUCLEOTIDE SEQUENCE</scope>
    <source>
        <strain evidence="1">JCM 4714</strain>
    </source>
</reference>
<sequence length="71" mass="7446">MGQVLVDEDDLEAGADGQDPCAVQKQQVRKLRVRAHTAGQTGAQLGLLAALEYTVEVFSYGATPTAAGTQE</sequence>
<proteinExistence type="predicted"/>
<dbReference type="AlphaFoldDB" id="A0A918YQB4"/>
<dbReference type="EMBL" id="BMVG01000031">
    <property type="protein sequence ID" value="GHE11983.1"/>
    <property type="molecule type" value="Genomic_DNA"/>
</dbReference>
<evidence type="ECO:0000313" key="2">
    <source>
        <dbReference type="Proteomes" id="UP000655443"/>
    </source>
</evidence>
<reference evidence="1" key="1">
    <citation type="journal article" date="2014" name="Int. J. Syst. Evol. Microbiol.">
        <title>Complete genome sequence of Corynebacterium casei LMG S-19264T (=DSM 44701T), isolated from a smear-ripened cheese.</title>
        <authorList>
            <consortium name="US DOE Joint Genome Institute (JGI-PGF)"/>
            <person name="Walter F."/>
            <person name="Albersmeier A."/>
            <person name="Kalinowski J."/>
            <person name="Ruckert C."/>
        </authorList>
    </citation>
    <scope>NUCLEOTIDE SEQUENCE</scope>
    <source>
        <strain evidence="1">JCM 4714</strain>
    </source>
</reference>
<gene>
    <name evidence="1" type="ORF">GCM10010339_73670</name>
</gene>
<protein>
    <submittedName>
        <fullName evidence="1">Uncharacterized protein</fullName>
    </submittedName>
</protein>
<name>A0A918YQB4_9ACTN</name>
<dbReference type="Proteomes" id="UP000655443">
    <property type="component" value="Unassembled WGS sequence"/>
</dbReference>
<accession>A0A918YQB4</accession>